<dbReference type="PANTHER" id="PTHR44329:SF214">
    <property type="entry name" value="PROTEIN KINASE DOMAIN-CONTAINING PROTEIN"/>
    <property type="match status" value="1"/>
</dbReference>
<evidence type="ECO:0000313" key="3">
    <source>
        <dbReference type="EMBL" id="KZV84477.1"/>
    </source>
</evidence>
<feature type="domain" description="Protein kinase" evidence="2">
    <location>
        <begin position="1"/>
        <end position="289"/>
    </location>
</feature>
<feature type="compositionally biased region" description="Acidic residues" evidence="1">
    <location>
        <begin position="160"/>
        <end position="170"/>
    </location>
</feature>
<dbReference type="GO" id="GO:0004674">
    <property type="term" value="F:protein serine/threonine kinase activity"/>
    <property type="evidence" value="ECO:0007669"/>
    <property type="project" value="TreeGrafter"/>
</dbReference>
<dbReference type="EMBL" id="KV426222">
    <property type="protein sequence ID" value="KZV84477.1"/>
    <property type="molecule type" value="Genomic_DNA"/>
</dbReference>
<keyword evidence="3" id="KW-0808">Transferase</keyword>
<protein>
    <submittedName>
        <fullName evidence="3">Kinase-like protein</fullName>
    </submittedName>
</protein>
<dbReference type="InterPro" id="IPR011009">
    <property type="entry name" value="Kinase-like_dom_sf"/>
</dbReference>
<dbReference type="AlphaFoldDB" id="A0A165DGD5"/>
<dbReference type="OrthoDB" id="538607at2759"/>
<accession>A0A165DGD5</accession>
<dbReference type="PROSITE" id="PS50011">
    <property type="entry name" value="PROTEIN_KINASE_DOM"/>
    <property type="match status" value="1"/>
</dbReference>
<sequence>MGDRLPPSVGPPTSKSRNTYLPSIHSLEFVDSVHTLLALQHPNLLRIYGTSSSRLDTFVISPFLELTPVFVRIDDCHSLERRPIVLGVARALAYLHSHDIIHGGLDAYHVFLSPSNEVILDGFAPLGRPVASVESSRSATLPEWANPVQDLAKSEKGLDPEADASDDPEWDPPYQPPRVPDSELEEPLRSEVRNYLRSTTKDGDIFTFGFFIVEIFTGLAPFDCVYALRLLRMVINGQQPRHPGRLAEVRGLDERHWDLCLRCWDVGPGKPVAMRDIVAALEAPRDDIVRCPVLWNFSYLEKFTARMAPDLTRRVQRMQTVESGRDIECEGFELHAVVRGDVKGVRIVNLIPPHAYRRLLSKQGTKRAFLSELVVWSQLKHAHILPLLGSYIGTGDTRQCFVVPRMAGGTCVDYLRECDSPDRMRILSEVADAVHARVFISTAGTAFLGNFDFSPLQRPVANRFDDTDTCEIVQSMRWTAPEATRDPSTRSDVFAFGMFGYETKFGLFSERAGGEQPLRVHLWRRCLVVCESSGHKSHILLYLSLMSIRCL</sequence>
<dbReference type="STRING" id="1314781.A0A165DGD5"/>
<reference evidence="3 4" key="1">
    <citation type="journal article" date="2016" name="Mol. Biol. Evol.">
        <title>Comparative Genomics of Early-Diverging Mushroom-Forming Fungi Provides Insights into the Origins of Lignocellulose Decay Capabilities.</title>
        <authorList>
            <person name="Nagy L.G."/>
            <person name="Riley R."/>
            <person name="Tritt A."/>
            <person name="Adam C."/>
            <person name="Daum C."/>
            <person name="Floudas D."/>
            <person name="Sun H."/>
            <person name="Yadav J.S."/>
            <person name="Pangilinan J."/>
            <person name="Larsson K.H."/>
            <person name="Matsuura K."/>
            <person name="Barry K."/>
            <person name="Labutti K."/>
            <person name="Kuo R."/>
            <person name="Ohm R.A."/>
            <person name="Bhattacharya S.S."/>
            <person name="Shirouzu T."/>
            <person name="Yoshinaga Y."/>
            <person name="Martin F.M."/>
            <person name="Grigoriev I.V."/>
            <person name="Hibbett D.S."/>
        </authorList>
    </citation>
    <scope>NUCLEOTIDE SEQUENCE [LARGE SCALE GENOMIC DNA]</scope>
    <source>
        <strain evidence="3 4">HHB12029</strain>
    </source>
</reference>
<dbReference type="GO" id="GO:0005524">
    <property type="term" value="F:ATP binding"/>
    <property type="evidence" value="ECO:0007669"/>
    <property type="project" value="InterPro"/>
</dbReference>
<organism evidence="3 4">
    <name type="scientific">Exidia glandulosa HHB12029</name>
    <dbReference type="NCBI Taxonomy" id="1314781"/>
    <lineage>
        <taxon>Eukaryota</taxon>
        <taxon>Fungi</taxon>
        <taxon>Dikarya</taxon>
        <taxon>Basidiomycota</taxon>
        <taxon>Agaricomycotina</taxon>
        <taxon>Agaricomycetes</taxon>
        <taxon>Auriculariales</taxon>
        <taxon>Exidiaceae</taxon>
        <taxon>Exidia</taxon>
    </lineage>
</organism>
<name>A0A165DGD5_EXIGL</name>
<evidence type="ECO:0000313" key="4">
    <source>
        <dbReference type="Proteomes" id="UP000077266"/>
    </source>
</evidence>
<keyword evidence="4" id="KW-1185">Reference proteome</keyword>
<proteinExistence type="predicted"/>
<dbReference type="InterPro" id="IPR001245">
    <property type="entry name" value="Ser-Thr/Tyr_kinase_cat_dom"/>
</dbReference>
<dbReference type="SUPFAM" id="SSF56112">
    <property type="entry name" value="Protein kinase-like (PK-like)"/>
    <property type="match status" value="2"/>
</dbReference>
<evidence type="ECO:0000256" key="1">
    <source>
        <dbReference type="SAM" id="MobiDB-lite"/>
    </source>
</evidence>
<feature type="region of interest" description="Disordered" evidence="1">
    <location>
        <begin position="155"/>
        <end position="186"/>
    </location>
</feature>
<dbReference type="Gene3D" id="1.10.510.10">
    <property type="entry name" value="Transferase(Phosphotransferase) domain 1"/>
    <property type="match status" value="3"/>
</dbReference>
<dbReference type="Proteomes" id="UP000077266">
    <property type="component" value="Unassembled WGS sequence"/>
</dbReference>
<keyword evidence="3" id="KW-0418">Kinase</keyword>
<evidence type="ECO:0000259" key="2">
    <source>
        <dbReference type="PROSITE" id="PS50011"/>
    </source>
</evidence>
<dbReference type="InterPro" id="IPR000719">
    <property type="entry name" value="Prot_kinase_dom"/>
</dbReference>
<dbReference type="PANTHER" id="PTHR44329">
    <property type="entry name" value="SERINE/THREONINE-PROTEIN KINASE TNNI3K-RELATED"/>
    <property type="match status" value="1"/>
</dbReference>
<dbReference type="InterPro" id="IPR051681">
    <property type="entry name" value="Ser/Thr_Kinases-Pseudokinases"/>
</dbReference>
<dbReference type="SMART" id="SM00220">
    <property type="entry name" value="S_TKc"/>
    <property type="match status" value="1"/>
</dbReference>
<gene>
    <name evidence="3" type="ORF">EXIGLDRAFT_776465</name>
</gene>
<dbReference type="InParanoid" id="A0A165DGD5"/>
<dbReference type="Pfam" id="PF07714">
    <property type="entry name" value="PK_Tyr_Ser-Thr"/>
    <property type="match status" value="1"/>
</dbReference>